<keyword evidence="1" id="KW-0472">Membrane</keyword>
<dbReference type="AlphaFoldDB" id="A0AAD2UZ09"/>
<keyword evidence="1" id="KW-1133">Transmembrane helix</keyword>
<name>A0AAD2UZ09_YEREN</name>
<accession>A0AAD2UZ09</accession>
<organism evidence="2 3">
    <name type="scientific">Yersinia enterocolitica</name>
    <dbReference type="NCBI Taxonomy" id="630"/>
    <lineage>
        <taxon>Bacteria</taxon>
        <taxon>Pseudomonadati</taxon>
        <taxon>Pseudomonadota</taxon>
        <taxon>Gammaproteobacteria</taxon>
        <taxon>Enterobacterales</taxon>
        <taxon>Yersiniaceae</taxon>
        <taxon>Yersinia</taxon>
    </lineage>
</organism>
<comment type="caution">
    <text evidence="2">The sequence shown here is derived from an EMBL/GenBank/DDBJ whole genome shotgun (WGS) entry which is preliminary data.</text>
</comment>
<feature type="transmembrane region" description="Helical" evidence="1">
    <location>
        <begin position="471"/>
        <end position="489"/>
    </location>
</feature>
<evidence type="ECO:0000256" key="1">
    <source>
        <dbReference type="SAM" id="Phobius"/>
    </source>
</evidence>
<reference evidence="2" key="1">
    <citation type="submission" date="2023-02" db="EMBL/GenBank/DDBJ databases">
        <authorList>
            <person name="Ashton P.M."/>
            <person name="Dallman T."/>
            <person name="Nair S."/>
            <person name="De Pinna E."/>
            <person name="Peters T."/>
            <person name="Grant K."/>
        </authorList>
    </citation>
    <scope>NUCLEOTIDE SEQUENCE</scope>
    <source>
        <strain evidence="2">01103883</strain>
    </source>
</reference>
<gene>
    <name evidence="2" type="ORF">RSF11_001528</name>
</gene>
<evidence type="ECO:0000313" key="3">
    <source>
        <dbReference type="Proteomes" id="UP001182355"/>
    </source>
</evidence>
<sequence length="583" mass="65736">MNSKDNNTTQDNIRYISSEVKSATLEQIAVPLQGPSVVSVNLHQVNEKKAIVAVSKNPFSTQNSDVYTLVNLYKENIKDKYNGQKIINLSENIGSLDDFCREINQIKSDTSETYSSSRYKLLADFIKNEEVATLIGKMEGVPGDFYTKQTESICNHGMLLQRALNEYVNGVGGIDASQAEHRKKIERDLKNKTLRDNISIELEANGNVIIRSFPNDNEKIASVLTALLGEHQSNGTLSHKIAEFLKISRLGAYMQLQPLPGKLKIQVSVNQDTVESVNDKTSHLNELMDFISKHLKHINTELDNFPKRPEADASLAQLQKYHYKQMLAFDIHSSNYTEPRGNIISAKRWIQAKWGNVIGSVTKETYFGGKNDKPIDTIKKLRELLSRNVNNQNYEKSVLNGFKYPIINEGLDRIEKQAQRLDHLVTHHFVSEDMAKNLTFALCYSIASECVDLKQQSKSINFNKFRSKAKFVVPMVAALSVGVLIAGSLSTVLAPLAPILAIGICCFGLYYLITKCKPKLEKSEMSEQLTLAMNNLVYQKDFHLDSHDVGWMEAWKYRKEAIKRAAQAWWSRPVVPADNLSEA</sequence>
<feature type="transmembrane region" description="Helical" evidence="1">
    <location>
        <begin position="495"/>
        <end position="513"/>
    </location>
</feature>
<dbReference type="Proteomes" id="UP001182355">
    <property type="component" value="Unassembled WGS sequence"/>
</dbReference>
<evidence type="ECO:0000313" key="2">
    <source>
        <dbReference type="EMBL" id="ELI8101832.1"/>
    </source>
</evidence>
<keyword evidence="1" id="KW-0812">Transmembrane</keyword>
<protein>
    <submittedName>
        <fullName evidence="2">MFS transporter permease</fullName>
    </submittedName>
</protein>
<dbReference type="EMBL" id="ABNAVX010000006">
    <property type="protein sequence ID" value="ELI8101832.1"/>
    <property type="molecule type" value="Genomic_DNA"/>
</dbReference>
<proteinExistence type="predicted"/>